<gene>
    <name evidence="1" type="ORF">M9H77_23785</name>
</gene>
<sequence>MRDLPILRKKSKRIFVFVTSSGSLDYKTRRILERCFLMKKTKNKSKQGKKERKWRKQSYQHQGKRPTADSKPTYRTQQNRTADSRAQPTGHGFPRFSRENSFMFIEEELGENFSKKHPLNSSSIR</sequence>
<name>A0ACC0AVJ8_CATRO</name>
<organism evidence="1 2">
    <name type="scientific">Catharanthus roseus</name>
    <name type="common">Madagascar periwinkle</name>
    <name type="synonym">Vinca rosea</name>
    <dbReference type="NCBI Taxonomy" id="4058"/>
    <lineage>
        <taxon>Eukaryota</taxon>
        <taxon>Viridiplantae</taxon>
        <taxon>Streptophyta</taxon>
        <taxon>Embryophyta</taxon>
        <taxon>Tracheophyta</taxon>
        <taxon>Spermatophyta</taxon>
        <taxon>Magnoliopsida</taxon>
        <taxon>eudicotyledons</taxon>
        <taxon>Gunneridae</taxon>
        <taxon>Pentapetalae</taxon>
        <taxon>asterids</taxon>
        <taxon>lamiids</taxon>
        <taxon>Gentianales</taxon>
        <taxon>Apocynaceae</taxon>
        <taxon>Rauvolfioideae</taxon>
        <taxon>Vinceae</taxon>
        <taxon>Catharanthinae</taxon>
        <taxon>Catharanthus</taxon>
    </lineage>
</organism>
<keyword evidence="2" id="KW-1185">Reference proteome</keyword>
<reference evidence="2" key="1">
    <citation type="journal article" date="2023" name="Nat. Plants">
        <title>Single-cell RNA sequencing provides a high-resolution roadmap for understanding the multicellular compartmentation of specialized metabolism.</title>
        <authorList>
            <person name="Sun S."/>
            <person name="Shen X."/>
            <person name="Li Y."/>
            <person name="Li Y."/>
            <person name="Wang S."/>
            <person name="Li R."/>
            <person name="Zhang H."/>
            <person name="Shen G."/>
            <person name="Guo B."/>
            <person name="Wei J."/>
            <person name="Xu J."/>
            <person name="St-Pierre B."/>
            <person name="Chen S."/>
            <person name="Sun C."/>
        </authorList>
    </citation>
    <scope>NUCLEOTIDE SEQUENCE [LARGE SCALE GENOMIC DNA]</scope>
</reference>
<evidence type="ECO:0000313" key="1">
    <source>
        <dbReference type="EMBL" id="KAI5664462.1"/>
    </source>
</evidence>
<proteinExistence type="predicted"/>
<dbReference type="EMBL" id="CM044705">
    <property type="protein sequence ID" value="KAI5664462.1"/>
    <property type="molecule type" value="Genomic_DNA"/>
</dbReference>
<comment type="caution">
    <text evidence="1">The sequence shown here is derived from an EMBL/GenBank/DDBJ whole genome shotgun (WGS) entry which is preliminary data.</text>
</comment>
<dbReference type="Proteomes" id="UP001060085">
    <property type="component" value="Linkage Group LG05"/>
</dbReference>
<evidence type="ECO:0000313" key="2">
    <source>
        <dbReference type="Proteomes" id="UP001060085"/>
    </source>
</evidence>
<protein>
    <submittedName>
        <fullName evidence="1">Uncharacterized protein</fullName>
    </submittedName>
</protein>
<accession>A0ACC0AVJ8</accession>